<evidence type="ECO:0000256" key="1">
    <source>
        <dbReference type="SAM" id="MobiDB-lite"/>
    </source>
</evidence>
<sequence length="27" mass="3131">MNTLNERSEIKEDYELGERPPLGTIEP</sequence>
<dbReference type="AlphaFoldDB" id="A0A382WYD5"/>
<protein>
    <submittedName>
        <fullName evidence="2">Uncharacterized protein</fullName>
    </submittedName>
</protein>
<organism evidence="2">
    <name type="scientific">marine metagenome</name>
    <dbReference type="NCBI Taxonomy" id="408172"/>
    <lineage>
        <taxon>unclassified sequences</taxon>
        <taxon>metagenomes</taxon>
        <taxon>ecological metagenomes</taxon>
    </lineage>
</organism>
<feature type="region of interest" description="Disordered" evidence="1">
    <location>
        <begin position="1"/>
        <end position="27"/>
    </location>
</feature>
<gene>
    <name evidence="2" type="ORF">METZ01_LOCUS416473</name>
</gene>
<proteinExistence type="predicted"/>
<name>A0A382WYD5_9ZZZZ</name>
<accession>A0A382WYD5</accession>
<evidence type="ECO:0000313" key="2">
    <source>
        <dbReference type="EMBL" id="SVD63619.1"/>
    </source>
</evidence>
<feature type="compositionally biased region" description="Basic and acidic residues" evidence="1">
    <location>
        <begin position="1"/>
        <end position="18"/>
    </location>
</feature>
<reference evidence="2" key="1">
    <citation type="submission" date="2018-05" db="EMBL/GenBank/DDBJ databases">
        <authorList>
            <person name="Lanie J.A."/>
            <person name="Ng W.-L."/>
            <person name="Kazmierczak K.M."/>
            <person name="Andrzejewski T.M."/>
            <person name="Davidsen T.M."/>
            <person name="Wayne K.J."/>
            <person name="Tettelin H."/>
            <person name="Glass J.I."/>
            <person name="Rusch D."/>
            <person name="Podicherti R."/>
            <person name="Tsui H.-C.T."/>
            <person name="Winkler M.E."/>
        </authorList>
    </citation>
    <scope>NUCLEOTIDE SEQUENCE</scope>
</reference>
<dbReference type="EMBL" id="UINC01163353">
    <property type="protein sequence ID" value="SVD63619.1"/>
    <property type="molecule type" value="Genomic_DNA"/>
</dbReference>